<dbReference type="OrthoDB" id="5287145at2"/>
<evidence type="ECO:0000256" key="14">
    <source>
        <dbReference type="ARBA" id="ARBA00049255"/>
    </source>
</evidence>
<feature type="binding site" evidence="15">
    <location>
        <position position="532"/>
    </location>
    <ligand>
        <name>Mg(2+)</name>
        <dbReference type="ChEBI" id="CHEBI:18420"/>
        <note>shared with alpha subunit</note>
    </ligand>
</feature>
<dbReference type="SUPFAM" id="SSF46955">
    <property type="entry name" value="Putative DNA-binding domain"/>
    <property type="match status" value="1"/>
</dbReference>
<evidence type="ECO:0000256" key="6">
    <source>
        <dbReference type="ARBA" id="ARBA00022598"/>
    </source>
</evidence>
<dbReference type="InterPro" id="IPR041616">
    <property type="entry name" value="PheRS_beta_core"/>
</dbReference>
<evidence type="ECO:0000256" key="1">
    <source>
        <dbReference type="ARBA" id="ARBA00004496"/>
    </source>
</evidence>
<proteinExistence type="inferred from homology"/>
<comment type="catalytic activity">
    <reaction evidence="14 15">
        <text>tRNA(Phe) + L-phenylalanine + ATP = L-phenylalanyl-tRNA(Phe) + AMP + diphosphate + H(+)</text>
        <dbReference type="Rhea" id="RHEA:19413"/>
        <dbReference type="Rhea" id="RHEA-COMP:9668"/>
        <dbReference type="Rhea" id="RHEA-COMP:9699"/>
        <dbReference type="ChEBI" id="CHEBI:15378"/>
        <dbReference type="ChEBI" id="CHEBI:30616"/>
        <dbReference type="ChEBI" id="CHEBI:33019"/>
        <dbReference type="ChEBI" id="CHEBI:58095"/>
        <dbReference type="ChEBI" id="CHEBI:78442"/>
        <dbReference type="ChEBI" id="CHEBI:78531"/>
        <dbReference type="ChEBI" id="CHEBI:456215"/>
        <dbReference type="EC" id="6.1.1.20"/>
    </reaction>
</comment>
<dbReference type="PANTHER" id="PTHR10947:SF0">
    <property type="entry name" value="PHENYLALANINE--TRNA LIGASE BETA SUBUNIT"/>
    <property type="match status" value="1"/>
</dbReference>
<dbReference type="GO" id="GO:0009328">
    <property type="term" value="C:phenylalanine-tRNA ligase complex"/>
    <property type="evidence" value="ECO:0007669"/>
    <property type="project" value="TreeGrafter"/>
</dbReference>
<dbReference type="CDD" id="cd02796">
    <property type="entry name" value="tRNA_bind_bactPheRS"/>
    <property type="match status" value="1"/>
</dbReference>
<dbReference type="Gene3D" id="3.30.56.10">
    <property type="match status" value="2"/>
</dbReference>
<dbReference type="InterPro" id="IPR020825">
    <property type="entry name" value="Phe-tRNA_synthase-like_B3/B4"/>
</dbReference>
<feature type="domain" description="TRNA-binding" evidence="17">
    <location>
        <begin position="56"/>
        <end position="169"/>
    </location>
</feature>
<comment type="cofactor">
    <cofactor evidence="15">
        <name>Mg(2+)</name>
        <dbReference type="ChEBI" id="CHEBI:18420"/>
    </cofactor>
    <text evidence="15">Binds 2 magnesium ions per tetramer.</text>
</comment>
<dbReference type="InterPro" id="IPR005147">
    <property type="entry name" value="tRNA_synthase_B5-dom"/>
</dbReference>
<gene>
    <name evidence="15" type="primary">pheT</name>
    <name evidence="20" type="ORF">JCM31447_25650</name>
</gene>
<dbReference type="Gene3D" id="2.40.50.140">
    <property type="entry name" value="Nucleic acid-binding proteins"/>
    <property type="match status" value="1"/>
</dbReference>
<evidence type="ECO:0000256" key="10">
    <source>
        <dbReference type="ARBA" id="ARBA00022842"/>
    </source>
</evidence>
<evidence type="ECO:0000256" key="8">
    <source>
        <dbReference type="ARBA" id="ARBA00022741"/>
    </source>
</evidence>
<dbReference type="GO" id="GO:0000049">
    <property type="term" value="F:tRNA binding"/>
    <property type="evidence" value="ECO:0007669"/>
    <property type="project" value="UniProtKB-UniRule"/>
</dbReference>
<dbReference type="PANTHER" id="PTHR10947">
    <property type="entry name" value="PHENYLALANYL-TRNA SYNTHETASE BETA CHAIN AND LEUCINE-RICH REPEAT-CONTAINING PROTEIN 47"/>
    <property type="match status" value="1"/>
</dbReference>
<evidence type="ECO:0000256" key="3">
    <source>
        <dbReference type="ARBA" id="ARBA00011209"/>
    </source>
</evidence>
<dbReference type="EMBL" id="AP019368">
    <property type="protein sequence ID" value="BBH54108.1"/>
    <property type="molecule type" value="Genomic_DNA"/>
</dbReference>
<dbReference type="InterPro" id="IPR012340">
    <property type="entry name" value="NA-bd_OB-fold"/>
</dbReference>
<dbReference type="SUPFAM" id="SSF56037">
    <property type="entry name" value="PheT/TilS domain"/>
    <property type="match status" value="1"/>
</dbReference>
<dbReference type="GO" id="GO:0006432">
    <property type="term" value="P:phenylalanyl-tRNA aminoacylation"/>
    <property type="evidence" value="ECO:0007669"/>
    <property type="project" value="UniProtKB-UniRule"/>
</dbReference>
<keyword evidence="11 16" id="KW-0694">RNA-binding</keyword>
<comment type="subunit">
    <text evidence="3 15">Tetramer of two alpha and two beta subunits.</text>
</comment>
<keyword evidence="6 15" id="KW-0436">Ligase</keyword>
<dbReference type="PROSITE" id="PS51483">
    <property type="entry name" value="B5"/>
    <property type="match status" value="1"/>
</dbReference>
<sequence length="942" mass="105093">MLASLNFVERFLTLPKITKNININGKNILETLYDLDKIAPLLTRQGFEVDSINVWGSGLETVVVGYIEKIEPHPTAGKLQICHVDVGESTLRQIVCGAPNARADLYVAVALPSTKLPNGLEIKPSKIRDVESNGMLCAREELNLPTNKEIDGDGIWELDIDAQGGISSKVLKNKLGYPVFHALNMMDTLLELSVTPNRPDMLSHEGVARELIAGFSYAKIPYSLKKDAEFANKISLTEENIKADALKNASAKCGDISFSCENHLDIPAFFVLIDSIEVKASPAWLRNLLEALGQNSINNIVDTSNYVLLAYGQPNHAFDLEKLSAQEPKAKKLILRNAKAGEKFIGLDGKERNLDTFDGIVADIEGAQAILGVLGGEHSKVSSQSKKIVVEFANPNSVAVRRTSRRYGRQTDASFLFEKGIDAEQRYKAAIEFFAIISTESHSKPLYCGSVHSIDMHKKPMLLTHANTIEIDYSSQDQEKVLGAHILPFKEQLSIISSLGFTLNKQTDEKYKVTVPSWRKQDIAGNADLVEEFIRIVGIDSIPSSPFHSVAIVNHDDPQFAFNEKISSRCAALGYNEVISLHFMRADDYKKLGISSINSLGEPVALMNPIIGDEPLMHTTLIPDLLRKVGRNISYGVKSGQLFHSCRTFQNHDNEGERVFQLNGERIGLQNELAEVFEQTLEYHYSRGYSYSREPSQNKRPVETPRLAGVCFGNKIDKSWQNTTEIQWSLHDIMAHIQEICRCVGVDISFIKLSDKETNSDTKVHPIANALHPGRRVGFYILDDNNESVSLGWAGELHPNTMRNYEIESPCYVFELNVALLMQKSFLPKKVIQKVVSAQKFPIITRDFAFLFDDKVTGKELYTVVAESINEIIRNEIPALLNSIQIFDIYRGKGIPENKKSLAFQISLEPTERTFTDKDINKLSKAIIHAVTDKFKADLRGA</sequence>
<organism evidence="20 21">
    <name type="scientific">Fluviispira sanaruensis</name>
    <dbReference type="NCBI Taxonomy" id="2493639"/>
    <lineage>
        <taxon>Bacteria</taxon>
        <taxon>Pseudomonadati</taxon>
        <taxon>Bdellovibrionota</taxon>
        <taxon>Oligoflexia</taxon>
        <taxon>Silvanigrellales</taxon>
        <taxon>Silvanigrellaceae</taxon>
        <taxon>Fluviispira</taxon>
    </lineage>
</organism>
<dbReference type="EC" id="6.1.1.20" evidence="15"/>
<dbReference type="NCBIfam" id="TIGR00472">
    <property type="entry name" value="pheT_bact"/>
    <property type="match status" value="1"/>
</dbReference>
<keyword evidence="13 15" id="KW-0030">Aminoacyl-tRNA synthetase</keyword>
<evidence type="ECO:0000256" key="7">
    <source>
        <dbReference type="ARBA" id="ARBA00022723"/>
    </source>
</evidence>
<dbReference type="SUPFAM" id="SSF55681">
    <property type="entry name" value="Class II aaRS and biotin synthetases"/>
    <property type="match status" value="1"/>
</dbReference>
<name>A0A4P2VMT2_FLUSA</name>
<dbReference type="PROSITE" id="PS50886">
    <property type="entry name" value="TRBD"/>
    <property type="match status" value="1"/>
</dbReference>
<dbReference type="InterPro" id="IPR045060">
    <property type="entry name" value="Phe-tRNA-ligase_IIc_bsu"/>
</dbReference>
<evidence type="ECO:0000259" key="19">
    <source>
        <dbReference type="PROSITE" id="PS51483"/>
    </source>
</evidence>
<feature type="binding site" evidence="15">
    <location>
        <position position="531"/>
    </location>
    <ligand>
        <name>Mg(2+)</name>
        <dbReference type="ChEBI" id="CHEBI:18420"/>
        <note>shared with alpha subunit</note>
    </ligand>
</feature>
<dbReference type="SMART" id="SM00896">
    <property type="entry name" value="FDX-ACB"/>
    <property type="match status" value="1"/>
</dbReference>
<dbReference type="NCBIfam" id="NF045760">
    <property type="entry name" value="YtpR"/>
    <property type="match status" value="1"/>
</dbReference>
<dbReference type="GO" id="GO:0004826">
    <property type="term" value="F:phenylalanine-tRNA ligase activity"/>
    <property type="evidence" value="ECO:0007669"/>
    <property type="project" value="UniProtKB-UniRule"/>
</dbReference>
<dbReference type="Pfam" id="PF17759">
    <property type="entry name" value="tRNA_synthFbeta"/>
    <property type="match status" value="1"/>
</dbReference>
<evidence type="ECO:0000259" key="18">
    <source>
        <dbReference type="PROSITE" id="PS51447"/>
    </source>
</evidence>
<evidence type="ECO:0000259" key="17">
    <source>
        <dbReference type="PROSITE" id="PS50886"/>
    </source>
</evidence>
<dbReference type="Pfam" id="PF03484">
    <property type="entry name" value="B5"/>
    <property type="match status" value="1"/>
</dbReference>
<dbReference type="InterPro" id="IPR005121">
    <property type="entry name" value="Fdx_antiC-bd"/>
</dbReference>
<dbReference type="Gene3D" id="3.30.70.380">
    <property type="entry name" value="Ferrodoxin-fold anticodon-binding domain"/>
    <property type="match status" value="1"/>
</dbReference>
<reference evidence="20 21" key="1">
    <citation type="submission" date="2018-12" db="EMBL/GenBank/DDBJ databases">
        <title>Rubrispira sanarue gen. nov., sp., nov., a member of the order Silvanigrellales, isolated from a brackish lake in Hamamatsu Japan.</title>
        <authorList>
            <person name="Maejima Y."/>
            <person name="Iino T."/>
            <person name="Muraguchi Y."/>
            <person name="Fukuda K."/>
            <person name="Nojiri H."/>
            <person name="Ohkuma M."/>
            <person name="Moriuchi R."/>
            <person name="Dohra H."/>
            <person name="Kimbara K."/>
            <person name="Shintani M."/>
        </authorList>
    </citation>
    <scope>NUCLEOTIDE SEQUENCE [LARGE SCALE GENOMIC DNA]</scope>
    <source>
        <strain evidence="20 21">RF1110005</strain>
    </source>
</reference>
<dbReference type="InterPro" id="IPR036690">
    <property type="entry name" value="Fdx_antiC-bd_sf"/>
</dbReference>
<dbReference type="KEGG" id="sbf:JCM31447_25650"/>
<keyword evidence="7 15" id="KW-0479">Metal-binding</keyword>
<dbReference type="SUPFAM" id="SSF50249">
    <property type="entry name" value="Nucleic acid-binding proteins"/>
    <property type="match status" value="1"/>
</dbReference>
<dbReference type="Pfam" id="PF03483">
    <property type="entry name" value="B3_4"/>
    <property type="match status" value="1"/>
</dbReference>
<evidence type="ECO:0000256" key="16">
    <source>
        <dbReference type="PROSITE-ProRule" id="PRU00209"/>
    </source>
</evidence>
<evidence type="ECO:0000256" key="12">
    <source>
        <dbReference type="ARBA" id="ARBA00022917"/>
    </source>
</evidence>
<keyword evidence="21" id="KW-1185">Reference proteome</keyword>
<dbReference type="SUPFAM" id="SSF54991">
    <property type="entry name" value="Anticodon-binding domain of PheRS"/>
    <property type="match status" value="1"/>
</dbReference>
<dbReference type="RefSeq" id="WP_130611231.1">
    <property type="nucleotide sequence ID" value="NZ_AP019368.1"/>
</dbReference>
<feature type="binding site" evidence="15">
    <location>
        <position position="522"/>
    </location>
    <ligand>
        <name>Mg(2+)</name>
        <dbReference type="ChEBI" id="CHEBI:18420"/>
        <note>shared with alpha subunit</note>
    </ligand>
</feature>
<evidence type="ECO:0000256" key="15">
    <source>
        <dbReference type="HAMAP-Rule" id="MF_00283"/>
    </source>
</evidence>
<keyword evidence="4 15" id="KW-0963">Cytoplasm</keyword>
<comment type="subcellular location">
    <subcellularLocation>
        <location evidence="1 15">Cytoplasm</location>
    </subcellularLocation>
</comment>
<keyword evidence="8 15" id="KW-0547">Nucleotide-binding</keyword>
<dbReference type="InterPro" id="IPR045864">
    <property type="entry name" value="aa-tRNA-synth_II/BPL/LPL"/>
</dbReference>
<evidence type="ECO:0000256" key="2">
    <source>
        <dbReference type="ARBA" id="ARBA00008653"/>
    </source>
</evidence>
<dbReference type="PROSITE" id="PS51447">
    <property type="entry name" value="FDX_ACB"/>
    <property type="match status" value="1"/>
</dbReference>
<evidence type="ECO:0000313" key="20">
    <source>
        <dbReference type="EMBL" id="BBH54108.1"/>
    </source>
</evidence>
<feature type="domain" description="B5" evidence="19">
    <location>
        <begin position="466"/>
        <end position="544"/>
    </location>
</feature>
<dbReference type="Gene3D" id="3.50.40.10">
    <property type="entry name" value="Phenylalanyl-trna Synthetase, Chain B, domain 3"/>
    <property type="match status" value="1"/>
</dbReference>
<evidence type="ECO:0000256" key="4">
    <source>
        <dbReference type="ARBA" id="ARBA00022490"/>
    </source>
</evidence>
<dbReference type="GO" id="GO:0000287">
    <property type="term" value="F:magnesium ion binding"/>
    <property type="evidence" value="ECO:0007669"/>
    <property type="project" value="UniProtKB-UniRule"/>
</dbReference>
<evidence type="ECO:0000256" key="9">
    <source>
        <dbReference type="ARBA" id="ARBA00022840"/>
    </source>
</evidence>
<dbReference type="SMART" id="SM00873">
    <property type="entry name" value="B3_4"/>
    <property type="match status" value="1"/>
</dbReference>
<feature type="binding site" evidence="15">
    <location>
        <position position="528"/>
    </location>
    <ligand>
        <name>Mg(2+)</name>
        <dbReference type="ChEBI" id="CHEBI:18420"/>
        <note>shared with alpha subunit</note>
    </ligand>
</feature>
<dbReference type="SMART" id="SM00874">
    <property type="entry name" value="B5"/>
    <property type="match status" value="1"/>
</dbReference>
<dbReference type="Gene3D" id="3.30.930.10">
    <property type="entry name" value="Bira Bifunctional Protein, Domain 2"/>
    <property type="match status" value="1"/>
</dbReference>
<evidence type="ECO:0000256" key="13">
    <source>
        <dbReference type="ARBA" id="ARBA00023146"/>
    </source>
</evidence>
<dbReference type="Pfam" id="PF03147">
    <property type="entry name" value="FDX-ACB"/>
    <property type="match status" value="1"/>
</dbReference>
<protein>
    <recommendedName>
        <fullName evidence="15">Phenylalanine--tRNA ligase beta subunit</fullName>
        <ecNumber evidence="15">6.1.1.20</ecNumber>
    </recommendedName>
    <alternativeName>
        <fullName evidence="15">Phenylalanyl-tRNA synthetase beta subunit</fullName>
        <shortName evidence="15">PheRS</shortName>
    </alternativeName>
</protein>
<dbReference type="Pfam" id="PF01588">
    <property type="entry name" value="tRNA_bind"/>
    <property type="match status" value="1"/>
</dbReference>
<keyword evidence="10 15" id="KW-0460">Magnesium</keyword>
<dbReference type="InterPro" id="IPR033714">
    <property type="entry name" value="tRNA_bind_bactPheRS"/>
</dbReference>
<feature type="domain" description="FDX-ACB" evidence="18">
    <location>
        <begin position="839"/>
        <end position="940"/>
    </location>
</feature>
<keyword evidence="12 15" id="KW-0648">Protein biosynthesis</keyword>
<dbReference type="InterPro" id="IPR002547">
    <property type="entry name" value="tRNA-bd_dom"/>
</dbReference>
<dbReference type="HAMAP" id="MF_00283">
    <property type="entry name" value="Phe_tRNA_synth_beta1"/>
    <property type="match status" value="1"/>
</dbReference>
<dbReference type="InterPro" id="IPR005146">
    <property type="entry name" value="B3/B4_tRNA-bd"/>
</dbReference>
<keyword evidence="5 16" id="KW-0820">tRNA-binding</keyword>
<accession>A0A4P2VMT2</accession>
<dbReference type="InterPro" id="IPR009061">
    <property type="entry name" value="DNA-bd_dom_put_sf"/>
</dbReference>
<dbReference type="InterPro" id="IPR004532">
    <property type="entry name" value="Phe-tRNA-ligase_IIc_bsu_bact"/>
</dbReference>
<evidence type="ECO:0000256" key="11">
    <source>
        <dbReference type="ARBA" id="ARBA00022884"/>
    </source>
</evidence>
<dbReference type="Proteomes" id="UP000291236">
    <property type="component" value="Chromosome"/>
</dbReference>
<dbReference type="GO" id="GO:0005524">
    <property type="term" value="F:ATP binding"/>
    <property type="evidence" value="ECO:0007669"/>
    <property type="project" value="UniProtKB-UniRule"/>
</dbReference>
<evidence type="ECO:0000256" key="5">
    <source>
        <dbReference type="ARBA" id="ARBA00022555"/>
    </source>
</evidence>
<comment type="similarity">
    <text evidence="2 15">Belongs to the phenylalanyl-tRNA synthetase beta subunit family. Type 1 subfamily.</text>
</comment>
<dbReference type="AlphaFoldDB" id="A0A4P2VMT2"/>
<evidence type="ECO:0000313" key="21">
    <source>
        <dbReference type="Proteomes" id="UP000291236"/>
    </source>
</evidence>
<keyword evidence="9 15" id="KW-0067">ATP-binding</keyword>